<evidence type="ECO:0000256" key="1">
    <source>
        <dbReference type="SAM" id="Phobius"/>
    </source>
</evidence>
<dbReference type="EMBL" id="HG002355">
    <property type="protein sequence ID" value="CDF41343.1"/>
    <property type="molecule type" value="Genomic_DNA"/>
</dbReference>
<proteinExistence type="predicted"/>
<evidence type="ECO:0000313" key="2">
    <source>
        <dbReference type="EMBL" id="CDF41343.1"/>
    </source>
</evidence>
<dbReference type="AlphaFoldDB" id="R7QUI4"/>
<keyword evidence="1" id="KW-0812">Transmembrane</keyword>
<organism evidence="2 3">
    <name type="scientific">Chondrus crispus</name>
    <name type="common">Carrageen Irish moss</name>
    <name type="synonym">Polymorpha crispa</name>
    <dbReference type="NCBI Taxonomy" id="2769"/>
    <lineage>
        <taxon>Eukaryota</taxon>
        <taxon>Rhodophyta</taxon>
        <taxon>Florideophyceae</taxon>
        <taxon>Rhodymeniophycidae</taxon>
        <taxon>Gigartinales</taxon>
        <taxon>Gigartinaceae</taxon>
        <taxon>Chondrus</taxon>
    </lineage>
</organism>
<accession>R7QUI4</accession>
<name>R7QUI4_CHOCR</name>
<dbReference type="Proteomes" id="UP000012073">
    <property type="component" value="Unassembled WGS sequence"/>
</dbReference>
<sequence length="179" mass="19868">MWGHVRLACAVRGVLRGVCIARIWNVTGLRRVDIVHLVPRSSSGAGISWRLDMMRARLLLRGVRLRGVRLVRLIVGWILLGMRLVCVRLGLVGRICRFVDRGILMLMWRGGLLVRVGGSGRVVVLDVLECAKDELTDLLRGQFAQVTRDGAVFVHASNGWGRQDCVRGGEGSGERSRFS</sequence>
<protein>
    <submittedName>
        <fullName evidence="2">Uncharacterized protein</fullName>
    </submittedName>
</protein>
<dbReference type="GeneID" id="17319353"/>
<evidence type="ECO:0000313" key="3">
    <source>
        <dbReference type="Proteomes" id="UP000012073"/>
    </source>
</evidence>
<feature type="transmembrane region" description="Helical" evidence="1">
    <location>
        <begin position="70"/>
        <end position="91"/>
    </location>
</feature>
<dbReference type="RefSeq" id="XP_005711637.1">
    <property type="nucleotide sequence ID" value="XM_005711580.1"/>
</dbReference>
<gene>
    <name evidence="2" type="ORF">CHC_T00007858001</name>
</gene>
<keyword evidence="1" id="KW-1133">Transmembrane helix</keyword>
<reference evidence="3" key="1">
    <citation type="journal article" date="2013" name="Proc. Natl. Acad. Sci. U.S.A.">
        <title>Genome structure and metabolic features in the red seaweed Chondrus crispus shed light on evolution of the Archaeplastida.</title>
        <authorList>
            <person name="Collen J."/>
            <person name="Porcel B."/>
            <person name="Carre W."/>
            <person name="Ball S.G."/>
            <person name="Chaparro C."/>
            <person name="Tonon T."/>
            <person name="Barbeyron T."/>
            <person name="Michel G."/>
            <person name="Noel B."/>
            <person name="Valentin K."/>
            <person name="Elias M."/>
            <person name="Artiguenave F."/>
            <person name="Arun A."/>
            <person name="Aury J.M."/>
            <person name="Barbosa-Neto J.F."/>
            <person name="Bothwell J.H."/>
            <person name="Bouget F.Y."/>
            <person name="Brillet L."/>
            <person name="Cabello-Hurtado F."/>
            <person name="Capella-Gutierrez S."/>
            <person name="Charrier B."/>
            <person name="Cladiere L."/>
            <person name="Cock J.M."/>
            <person name="Coelho S.M."/>
            <person name="Colleoni C."/>
            <person name="Czjzek M."/>
            <person name="Da Silva C."/>
            <person name="Delage L."/>
            <person name="Denoeud F."/>
            <person name="Deschamps P."/>
            <person name="Dittami S.M."/>
            <person name="Gabaldon T."/>
            <person name="Gachon C.M."/>
            <person name="Groisillier A."/>
            <person name="Herve C."/>
            <person name="Jabbari K."/>
            <person name="Katinka M."/>
            <person name="Kloareg B."/>
            <person name="Kowalczyk N."/>
            <person name="Labadie K."/>
            <person name="Leblanc C."/>
            <person name="Lopez P.J."/>
            <person name="McLachlan D.H."/>
            <person name="Meslet-Cladiere L."/>
            <person name="Moustafa A."/>
            <person name="Nehr Z."/>
            <person name="Nyvall Collen P."/>
            <person name="Panaud O."/>
            <person name="Partensky F."/>
            <person name="Poulain J."/>
            <person name="Rensing S.A."/>
            <person name="Rousvoal S."/>
            <person name="Samson G."/>
            <person name="Symeonidi A."/>
            <person name="Weissenbach J."/>
            <person name="Zambounis A."/>
            <person name="Wincker P."/>
            <person name="Boyen C."/>
        </authorList>
    </citation>
    <scope>NUCLEOTIDE SEQUENCE [LARGE SCALE GENOMIC DNA]</scope>
    <source>
        <strain evidence="3">cv. Stackhouse</strain>
    </source>
</reference>
<keyword evidence="1" id="KW-0472">Membrane</keyword>
<keyword evidence="3" id="KW-1185">Reference proteome</keyword>
<dbReference type="Gramene" id="CDF41343">
    <property type="protein sequence ID" value="CDF41343"/>
    <property type="gene ID" value="CHC_T00007858001"/>
</dbReference>
<dbReference type="KEGG" id="ccp:CHC_T00007858001"/>